<evidence type="ECO:0000313" key="2">
    <source>
        <dbReference type="Proteomes" id="UP000823749"/>
    </source>
</evidence>
<dbReference type="Proteomes" id="UP000823749">
    <property type="component" value="Chromosome 1"/>
</dbReference>
<keyword evidence="2" id="KW-1185">Reference proteome</keyword>
<organism evidence="1 2">
    <name type="scientific">Rhododendron griersonianum</name>
    <dbReference type="NCBI Taxonomy" id="479676"/>
    <lineage>
        <taxon>Eukaryota</taxon>
        <taxon>Viridiplantae</taxon>
        <taxon>Streptophyta</taxon>
        <taxon>Embryophyta</taxon>
        <taxon>Tracheophyta</taxon>
        <taxon>Spermatophyta</taxon>
        <taxon>Magnoliopsida</taxon>
        <taxon>eudicotyledons</taxon>
        <taxon>Gunneridae</taxon>
        <taxon>Pentapetalae</taxon>
        <taxon>asterids</taxon>
        <taxon>Ericales</taxon>
        <taxon>Ericaceae</taxon>
        <taxon>Ericoideae</taxon>
        <taxon>Rhodoreae</taxon>
        <taxon>Rhododendron</taxon>
    </lineage>
</organism>
<evidence type="ECO:0000313" key="1">
    <source>
        <dbReference type="EMBL" id="KAG5565497.1"/>
    </source>
</evidence>
<comment type="caution">
    <text evidence="1">The sequence shown here is derived from an EMBL/GenBank/DDBJ whole genome shotgun (WGS) entry which is preliminary data.</text>
</comment>
<dbReference type="AlphaFoldDB" id="A0AAV6LNY4"/>
<protein>
    <submittedName>
        <fullName evidence="1">Uncharacterized protein</fullName>
    </submittedName>
</protein>
<proteinExistence type="predicted"/>
<reference evidence="1" key="1">
    <citation type="submission" date="2020-08" db="EMBL/GenBank/DDBJ databases">
        <title>Plant Genome Project.</title>
        <authorList>
            <person name="Zhang R.-G."/>
        </authorList>
    </citation>
    <scope>NUCLEOTIDE SEQUENCE</scope>
    <source>
        <strain evidence="1">WSP0</strain>
        <tissue evidence="1">Leaf</tissue>
    </source>
</reference>
<sequence>MGNYLKPSLSCYQLPAAYQCREIAATVLVHYIEQWWVVNGDQCQPNSTSGPSCCLLYYNSFHYPLQW</sequence>
<name>A0AAV6LNY4_9ERIC</name>
<dbReference type="EMBL" id="JACTNZ010000001">
    <property type="protein sequence ID" value="KAG5565497.1"/>
    <property type="molecule type" value="Genomic_DNA"/>
</dbReference>
<gene>
    <name evidence="1" type="ORF">RHGRI_001402</name>
</gene>
<accession>A0AAV6LNY4</accession>